<evidence type="ECO:0000313" key="5">
    <source>
        <dbReference type="EMBL" id="KNC82382.1"/>
    </source>
</evidence>
<keyword evidence="2" id="KW-0812">Transmembrane</keyword>
<dbReference type="eggNOG" id="KOG1134">
    <property type="taxonomic scope" value="Eukaryota"/>
</dbReference>
<feature type="region of interest" description="Disordered" evidence="1">
    <location>
        <begin position="522"/>
        <end position="560"/>
    </location>
</feature>
<evidence type="ECO:0000256" key="1">
    <source>
        <dbReference type="SAM" id="MobiDB-lite"/>
    </source>
</evidence>
<keyword evidence="2" id="KW-1133">Transmembrane helix</keyword>
<sequence length="728" mass="82165">MSLPIILYRGLRDETRRNDDLNGVRDDDASQLSALLHKPVCDDVASAVRHYKPQRVLTHQVQNWHNEIKELKRALYKWQKSKTGTRPTHRLGFCGLVGEQVDSIEYHNNRVAKYGLAVDEMMTNPDMWVPTDTAFAVMTTMSSVAAATENKYLSAAGANLIAGIIREAPERRDLFWMNVSLNRVSRSSRWLLATVLAIALILLWYIPISFVQSFISMEYLSTKIPWFDSLVDAIPFMRGLLQGFLPLVCLKIFMAALPKICIGLAILEGCRTKSKIDRRSTSTLFYFQLFNVMLGSIAMSTVFTSLSMDVPISIFEMLGDSMPGTSTFFMNYVIVLTFIGTGVELLNMPMLFVSGFLVAFFVKTPVEEEKTIHPDPLEIAKPYAEFLLVMCIGLVFSTVAPIVLPSVVLYMFVCRYVFLNQLRYVYEPAYETGGRAWPLVFSRIMVCIMLFQATICGVLLSKDMVVASAMILPLLVLSIFFWRHLSNRYGHAYKHTPGSIAQRVDERARALALLEMSHAEYTEPEQPVKAVANTRRRSSAGSTDSDIDRPTTSQSTKDNTAVAINQTVRKVSKRDSPLSFYRSTPKSNLEMDSCGRLRLAANNPFARWRNHIPESMEATEVFMPDFDSKVRRKQKDCNWLHQLATATHPPSLHELFSELLKSNTEDSAGISIAECMVRDPREPEVKKFGTAAPDQCSLQSYKEGKTITLQGTIENLKQDKKKVNHPCE</sequence>
<dbReference type="EMBL" id="KQ241932">
    <property type="protein sequence ID" value="KNC82382.1"/>
    <property type="molecule type" value="Genomic_DNA"/>
</dbReference>
<accession>A0A0L0FZU2</accession>
<feature type="transmembrane region" description="Helical" evidence="2">
    <location>
        <begin position="350"/>
        <end position="366"/>
    </location>
</feature>
<dbReference type="GO" id="GO:0005227">
    <property type="term" value="F:calcium-activated cation channel activity"/>
    <property type="evidence" value="ECO:0007669"/>
    <property type="project" value="InterPro"/>
</dbReference>
<feature type="transmembrane region" description="Helical" evidence="2">
    <location>
        <begin position="440"/>
        <end position="460"/>
    </location>
</feature>
<feature type="transmembrane region" description="Helical" evidence="2">
    <location>
        <begin position="190"/>
        <end position="215"/>
    </location>
</feature>
<reference evidence="5 6" key="1">
    <citation type="submission" date="2011-02" db="EMBL/GenBank/DDBJ databases">
        <title>The Genome Sequence of Sphaeroforma arctica JP610.</title>
        <authorList>
            <consortium name="The Broad Institute Genome Sequencing Platform"/>
            <person name="Russ C."/>
            <person name="Cuomo C."/>
            <person name="Young S.K."/>
            <person name="Zeng Q."/>
            <person name="Gargeya S."/>
            <person name="Alvarado L."/>
            <person name="Berlin A."/>
            <person name="Chapman S.B."/>
            <person name="Chen Z."/>
            <person name="Freedman E."/>
            <person name="Gellesch M."/>
            <person name="Goldberg J."/>
            <person name="Griggs A."/>
            <person name="Gujja S."/>
            <person name="Heilman E."/>
            <person name="Heiman D."/>
            <person name="Howarth C."/>
            <person name="Mehta T."/>
            <person name="Neiman D."/>
            <person name="Pearson M."/>
            <person name="Roberts A."/>
            <person name="Saif S."/>
            <person name="Shea T."/>
            <person name="Shenoy N."/>
            <person name="Sisk P."/>
            <person name="Stolte C."/>
            <person name="Sykes S."/>
            <person name="White J."/>
            <person name="Yandava C."/>
            <person name="Burger G."/>
            <person name="Gray M.W."/>
            <person name="Holland P.W.H."/>
            <person name="King N."/>
            <person name="Lang F.B.F."/>
            <person name="Roger A.J."/>
            <person name="Ruiz-Trillo I."/>
            <person name="Haas B."/>
            <person name="Nusbaum C."/>
            <person name="Birren B."/>
        </authorList>
    </citation>
    <scope>NUCLEOTIDE SEQUENCE [LARGE SCALE GENOMIC DNA]</scope>
    <source>
        <strain evidence="5 6">JP610</strain>
    </source>
</reference>
<dbReference type="InterPro" id="IPR045122">
    <property type="entry name" value="Csc1-like"/>
</dbReference>
<feature type="domain" description="CSC1/OSCA1-like 7TM region" evidence="3">
    <location>
        <begin position="189"/>
        <end position="458"/>
    </location>
</feature>
<feature type="transmembrane region" description="Helical" evidence="2">
    <location>
        <begin position="244"/>
        <end position="267"/>
    </location>
</feature>
<dbReference type="RefSeq" id="XP_014156284.1">
    <property type="nucleotide sequence ID" value="XM_014300809.1"/>
</dbReference>
<dbReference type="GO" id="GO:0005886">
    <property type="term" value="C:plasma membrane"/>
    <property type="evidence" value="ECO:0007669"/>
    <property type="project" value="TreeGrafter"/>
</dbReference>
<evidence type="ECO:0000259" key="4">
    <source>
        <dbReference type="Pfam" id="PF14703"/>
    </source>
</evidence>
<name>A0A0L0FZU2_9EUKA</name>
<protein>
    <recommendedName>
        <fullName evidence="7">CSC1/OSCA1-like 7TM region domain-containing protein</fullName>
    </recommendedName>
</protein>
<dbReference type="Pfam" id="PF02714">
    <property type="entry name" value="RSN1_7TM"/>
    <property type="match status" value="1"/>
</dbReference>
<feature type="domain" description="CSC1/OSCA1-like cytosolic" evidence="4">
    <location>
        <begin position="55"/>
        <end position="178"/>
    </location>
</feature>
<proteinExistence type="predicted"/>
<keyword evidence="2" id="KW-0472">Membrane</keyword>
<evidence type="ECO:0008006" key="7">
    <source>
        <dbReference type="Google" id="ProtNLM"/>
    </source>
</evidence>
<evidence type="ECO:0000313" key="6">
    <source>
        <dbReference type="Proteomes" id="UP000054560"/>
    </source>
</evidence>
<feature type="transmembrane region" description="Helical" evidence="2">
    <location>
        <begin position="326"/>
        <end position="343"/>
    </location>
</feature>
<dbReference type="PANTHER" id="PTHR13018">
    <property type="entry name" value="PROBABLE MEMBRANE PROTEIN DUF221-RELATED"/>
    <property type="match status" value="1"/>
</dbReference>
<dbReference type="Pfam" id="PF14703">
    <property type="entry name" value="PHM7_cyt"/>
    <property type="match status" value="1"/>
</dbReference>
<dbReference type="InterPro" id="IPR003864">
    <property type="entry name" value="CSC1/OSCA1-like_7TM"/>
</dbReference>
<dbReference type="InterPro" id="IPR027815">
    <property type="entry name" value="CSC1/OSCA1-like_cyt"/>
</dbReference>
<dbReference type="GeneID" id="25905837"/>
<feature type="transmembrane region" description="Helical" evidence="2">
    <location>
        <begin position="386"/>
        <end position="419"/>
    </location>
</feature>
<organism evidence="5 6">
    <name type="scientific">Sphaeroforma arctica JP610</name>
    <dbReference type="NCBI Taxonomy" id="667725"/>
    <lineage>
        <taxon>Eukaryota</taxon>
        <taxon>Ichthyosporea</taxon>
        <taxon>Ichthyophonida</taxon>
        <taxon>Sphaeroforma</taxon>
    </lineage>
</organism>
<gene>
    <name evidence="5" type="ORF">SARC_05333</name>
</gene>
<keyword evidence="6" id="KW-1185">Reference proteome</keyword>
<feature type="transmembrane region" description="Helical" evidence="2">
    <location>
        <begin position="287"/>
        <end position="306"/>
    </location>
</feature>
<dbReference type="AlphaFoldDB" id="A0A0L0FZU2"/>
<dbReference type="Proteomes" id="UP000054560">
    <property type="component" value="Unassembled WGS sequence"/>
</dbReference>
<feature type="transmembrane region" description="Helical" evidence="2">
    <location>
        <begin position="466"/>
        <end position="485"/>
    </location>
</feature>
<dbReference type="OrthoDB" id="1689567at2759"/>
<dbReference type="PANTHER" id="PTHR13018:SF5">
    <property type="entry name" value="RE44586P"/>
    <property type="match status" value="1"/>
</dbReference>
<feature type="compositionally biased region" description="Polar residues" evidence="1">
    <location>
        <begin position="539"/>
        <end position="560"/>
    </location>
</feature>
<evidence type="ECO:0000256" key="2">
    <source>
        <dbReference type="SAM" id="Phobius"/>
    </source>
</evidence>
<evidence type="ECO:0000259" key="3">
    <source>
        <dbReference type="Pfam" id="PF02714"/>
    </source>
</evidence>